<feature type="signal peptide" evidence="1">
    <location>
        <begin position="1"/>
        <end position="20"/>
    </location>
</feature>
<organism evidence="2 3">
    <name type="scientific">Flavobacterium arsenatis</name>
    <dbReference type="NCBI Taxonomy" id="1484332"/>
    <lineage>
        <taxon>Bacteria</taxon>
        <taxon>Pseudomonadati</taxon>
        <taxon>Bacteroidota</taxon>
        <taxon>Flavobacteriia</taxon>
        <taxon>Flavobacteriales</taxon>
        <taxon>Flavobacteriaceae</taxon>
        <taxon>Flavobacterium</taxon>
    </lineage>
</organism>
<reference evidence="2 3" key="1">
    <citation type="submission" date="2023-07" db="EMBL/GenBank/DDBJ databases">
        <title>Sorghum-associated microbial communities from plants grown in Nebraska, USA.</title>
        <authorList>
            <person name="Schachtman D."/>
        </authorList>
    </citation>
    <scope>NUCLEOTIDE SEQUENCE [LARGE SCALE GENOMIC DNA]</scope>
    <source>
        <strain evidence="2 3">3773</strain>
    </source>
</reference>
<gene>
    <name evidence="2" type="ORF">J2X31_002505</name>
</gene>
<keyword evidence="3" id="KW-1185">Reference proteome</keyword>
<proteinExistence type="predicted"/>
<protein>
    <submittedName>
        <fullName evidence="2">Uncharacterized protein</fullName>
    </submittedName>
</protein>
<dbReference type="RefSeq" id="WP_310027076.1">
    <property type="nucleotide sequence ID" value="NZ_JAVDVI010000010.1"/>
</dbReference>
<keyword evidence="1" id="KW-0732">Signal</keyword>
<dbReference type="Proteomes" id="UP001255185">
    <property type="component" value="Unassembled WGS sequence"/>
</dbReference>
<accession>A0ABU1TRI5</accession>
<evidence type="ECO:0000256" key="1">
    <source>
        <dbReference type="SAM" id="SignalP"/>
    </source>
</evidence>
<comment type="caution">
    <text evidence="2">The sequence shown here is derived from an EMBL/GenBank/DDBJ whole genome shotgun (WGS) entry which is preliminary data.</text>
</comment>
<dbReference type="EMBL" id="JAVDVI010000010">
    <property type="protein sequence ID" value="MDR6968482.1"/>
    <property type="molecule type" value="Genomic_DNA"/>
</dbReference>
<feature type="chain" id="PRO_5045450052" evidence="1">
    <location>
        <begin position="21"/>
        <end position="121"/>
    </location>
</feature>
<name>A0ABU1TRI5_9FLAO</name>
<sequence length="121" mass="13544">MKSITTLVLALVAFSNVTLASTSESKANKNLTSIETLQKNSEVILSKFKKVKSVESEQLSPEVENFKHQKTIDEVIAEDLKVIESNPFETEFSEIESLKRQQTVEETITENLKIIEGTDAL</sequence>
<evidence type="ECO:0000313" key="3">
    <source>
        <dbReference type="Proteomes" id="UP001255185"/>
    </source>
</evidence>
<evidence type="ECO:0000313" key="2">
    <source>
        <dbReference type="EMBL" id="MDR6968482.1"/>
    </source>
</evidence>